<reference evidence="1" key="2">
    <citation type="journal article" date="2015" name="Fish Shellfish Immunol.">
        <title>Early steps in the European eel (Anguilla anguilla)-Vibrio vulnificus interaction in the gills: Role of the RtxA13 toxin.</title>
        <authorList>
            <person name="Callol A."/>
            <person name="Pajuelo D."/>
            <person name="Ebbesson L."/>
            <person name="Teles M."/>
            <person name="MacKenzie S."/>
            <person name="Amaro C."/>
        </authorList>
    </citation>
    <scope>NUCLEOTIDE SEQUENCE</scope>
</reference>
<reference evidence="1" key="1">
    <citation type="submission" date="2014-11" db="EMBL/GenBank/DDBJ databases">
        <authorList>
            <person name="Amaro Gonzalez C."/>
        </authorList>
    </citation>
    <scope>NUCLEOTIDE SEQUENCE</scope>
</reference>
<dbReference type="EMBL" id="GBXM01019284">
    <property type="protein sequence ID" value="JAH89293.1"/>
    <property type="molecule type" value="Transcribed_RNA"/>
</dbReference>
<accession>A0A0E9WIK5</accession>
<name>A0A0E9WIK5_ANGAN</name>
<evidence type="ECO:0000313" key="1">
    <source>
        <dbReference type="EMBL" id="JAH89293.1"/>
    </source>
</evidence>
<protein>
    <submittedName>
        <fullName evidence="1">Uncharacterized protein</fullName>
    </submittedName>
</protein>
<proteinExistence type="predicted"/>
<dbReference type="AlphaFoldDB" id="A0A0E9WIK5"/>
<sequence length="48" mass="5794">MYLYCCYEACQSHWPSFQKSLSVSRMYQTEVLECSAFRSQSLCFVEWH</sequence>
<organism evidence="1">
    <name type="scientific">Anguilla anguilla</name>
    <name type="common">European freshwater eel</name>
    <name type="synonym">Muraena anguilla</name>
    <dbReference type="NCBI Taxonomy" id="7936"/>
    <lineage>
        <taxon>Eukaryota</taxon>
        <taxon>Metazoa</taxon>
        <taxon>Chordata</taxon>
        <taxon>Craniata</taxon>
        <taxon>Vertebrata</taxon>
        <taxon>Euteleostomi</taxon>
        <taxon>Actinopterygii</taxon>
        <taxon>Neopterygii</taxon>
        <taxon>Teleostei</taxon>
        <taxon>Anguilliformes</taxon>
        <taxon>Anguillidae</taxon>
        <taxon>Anguilla</taxon>
    </lineage>
</organism>